<organism evidence="5 6">
    <name type="scientific">Bursaphelenchus okinawaensis</name>
    <dbReference type="NCBI Taxonomy" id="465554"/>
    <lineage>
        <taxon>Eukaryota</taxon>
        <taxon>Metazoa</taxon>
        <taxon>Ecdysozoa</taxon>
        <taxon>Nematoda</taxon>
        <taxon>Chromadorea</taxon>
        <taxon>Rhabditida</taxon>
        <taxon>Tylenchina</taxon>
        <taxon>Tylenchomorpha</taxon>
        <taxon>Aphelenchoidea</taxon>
        <taxon>Aphelenchoididae</taxon>
        <taxon>Bursaphelenchus</taxon>
    </lineage>
</organism>
<dbReference type="PROSITE" id="PS50086">
    <property type="entry name" value="TBC_RABGAP"/>
    <property type="match status" value="1"/>
</dbReference>
<evidence type="ECO:0000313" key="5">
    <source>
        <dbReference type="EMBL" id="CAD5227498.1"/>
    </source>
</evidence>
<feature type="compositionally biased region" description="Low complexity" evidence="2">
    <location>
        <begin position="178"/>
        <end position="187"/>
    </location>
</feature>
<dbReference type="GO" id="GO:0005096">
    <property type="term" value="F:GTPase activator activity"/>
    <property type="evidence" value="ECO:0007669"/>
    <property type="project" value="TreeGrafter"/>
</dbReference>
<protein>
    <recommendedName>
        <fullName evidence="7">TBC1 domain family member 2B</fullName>
    </recommendedName>
</protein>
<dbReference type="Proteomes" id="UP000783686">
    <property type="component" value="Unassembled WGS sequence"/>
</dbReference>
<dbReference type="InterPro" id="IPR011993">
    <property type="entry name" value="PH-like_dom_sf"/>
</dbReference>
<dbReference type="SUPFAM" id="SSF50729">
    <property type="entry name" value="PH domain-like"/>
    <property type="match status" value="1"/>
</dbReference>
<dbReference type="InterPro" id="IPR035969">
    <property type="entry name" value="Rab-GAP_TBC_sf"/>
</dbReference>
<dbReference type="PANTHER" id="PTHR47219">
    <property type="entry name" value="RAB GTPASE-ACTIVATING PROTEIN 1-LIKE"/>
    <property type="match status" value="1"/>
</dbReference>
<dbReference type="SUPFAM" id="SSF47923">
    <property type="entry name" value="Ypt/Rab-GAP domain of gyp1p"/>
    <property type="match status" value="2"/>
</dbReference>
<dbReference type="Pfam" id="PF00566">
    <property type="entry name" value="RabGAP-TBC"/>
    <property type="match status" value="1"/>
</dbReference>
<reference evidence="5" key="1">
    <citation type="submission" date="2020-09" db="EMBL/GenBank/DDBJ databases">
        <authorList>
            <person name="Kikuchi T."/>
        </authorList>
    </citation>
    <scope>NUCLEOTIDE SEQUENCE</scope>
    <source>
        <strain evidence="5">SH1</strain>
    </source>
</reference>
<keyword evidence="6" id="KW-1185">Reference proteome</keyword>
<dbReference type="PROSITE" id="PS50003">
    <property type="entry name" value="PH_DOMAIN"/>
    <property type="match status" value="1"/>
</dbReference>
<dbReference type="Pfam" id="PF23748">
    <property type="entry name" value="Beta-prop_LRRK2"/>
    <property type="match status" value="1"/>
</dbReference>
<accession>A0A811LDK0</accession>
<keyword evidence="1" id="KW-0175">Coiled coil</keyword>
<dbReference type="GO" id="GO:0031267">
    <property type="term" value="F:small GTPase binding"/>
    <property type="evidence" value="ECO:0007669"/>
    <property type="project" value="TreeGrafter"/>
</dbReference>
<feature type="domain" description="PH" evidence="3">
    <location>
        <begin position="10"/>
        <end position="112"/>
    </location>
</feature>
<feature type="region of interest" description="Disordered" evidence="2">
    <location>
        <begin position="132"/>
        <end position="190"/>
    </location>
</feature>
<dbReference type="OrthoDB" id="294251at2759"/>
<dbReference type="Proteomes" id="UP000614601">
    <property type="component" value="Unassembled WGS sequence"/>
</dbReference>
<dbReference type="Gene3D" id="1.10.472.80">
    <property type="entry name" value="Ypt/Rab-GAP domain of gyp1p, domain 3"/>
    <property type="match status" value="1"/>
</dbReference>
<evidence type="ECO:0008006" key="7">
    <source>
        <dbReference type="Google" id="ProtNLM"/>
    </source>
</evidence>
<dbReference type="EMBL" id="CAJFCW020000006">
    <property type="protein sequence ID" value="CAG9123314.1"/>
    <property type="molecule type" value="Genomic_DNA"/>
</dbReference>
<dbReference type="InterPro" id="IPR000195">
    <property type="entry name" value="Rab-GAP-TBC_dom"/>
</dbReference>
<proteinExistence type="predicted"/>
<dbReference type="PANTHER" id="PTHR47219:SF20">
    <property type="entry name" value="TBC1 DOMAIN FAMILY MEMBER 2B"/>
    <property type="match status" value="1"/>
</dbReference>
<dbReference type="SMART" id="SM00233">
    <property type="entry name" value="PH"/>
    <property type="match status" value="1"/>
</dbReference>
<evidence type="ECO:0000256" key="2">
    <source>
        <dbReference type="SAM" id="MobiDB-lite"/>
    </source>
</evidence>
<dbReference type="Gene3D" id="1.10.8.270">
    <property type="entry name" value="putative rabgap domain of human tbc1 domain family member 14 like domains"/>
    <property type="match status" value="1"/>
</dbReference>
<gene>
    <name evidence="5" type="ORF">BOKJ2_LOCUS12203</name>
</gene>
<dbReference type="SMART" id="SM00164">
    <property type="entry name" value="TBC"/>
    <property type="match status" value="1"/>
</dbReference>
<feature type="compositionally biased region" description="Low complexity" evidence="2">
    <location>
        <begin position="139"/>
        <end position="148"/>
    </location>
</feature>
<sequence length="1757" mass="200490">MDNKVVKDKWFSMEGYLQMKYMNSALSYFKSRKRYYFGLEESTDSLLYFKDKIDFDKHINCLGTIPLNGAICVPAPTPRLFTLHVDGKKYEIEGENGKATQCWVNALQRRRELKDSLNWELPHIVYNSMRRNRSRSRSIHSLSDSESSSPKRRPKQPPTRLENNRQRSLQTSLPSPPANNCSNSSESRLSRCISMNQQERKESLTNVPPNFDVSRRNTLQPAQLTQIQAMNNRKKPSWLEEWVDKWLNEQMDNGFVSRKITRRHSELPNMDYRLNQIPECKNSTSSSLTSGPDIEDEHCHGMDDMGNYGNCGKGYAKSVGDRGKNFGKGGNLDMIGNQRNLNNFDNNCKVIDLDNVGDTKRVHNHGQNGMNCLPNGISQAQNGISRAQNGIDQAQNGINQAQNVINDQVFDNDCKETKNNNVMIMNNNIMTSSTATTCPMNYETHVDFQPKPESCSDFCLETDRSSLHSSGASFPEVYDELIMLREVDNQQKARIHSLTMQLEKMKEKQLSSTSTKDMDESALLEQNRLLNTELIKLNDRCRLMEKEMEMWRSKVEDLENMTENFKREYVYLLQSCVRIPLHEHSTCDAIQVKLFGGAVHENRVKQLLSEARQEDPKLPTLESVTTPGNYHVDDYGFRHTFDDVPLALHYICTQLNSHYYAQSDDYARLKSRWRILLDSNPQKIENTKVNRQLCRAGIPRSMRSAVWRVLINQEVADLKEKYGEYYYRNLCSSQGTPSEKIYCNAHQKQINLDLLRTMPSNVHFMSASCKGVNHLQAVLRSFCLHNPMLGYCQGMNFLTATALLFVSPEDAFWFLIAVTERFFDTSYFDQNLSGAQADQEVLKELVELKFPKLSKHLEECDIDLTTVTLNWFLALFFDAVPFQTMLRIWDCFLLEGTKVLFRFAVALLGQYQDEILERTDTIAVMKVLKAAVRLTYDVDGLIKFAFDDMQPFPSRTTLHSKQAGYLELLQVRLNQRMVLRNCLDVVDISAETSEKICDLPVEAIVFNEHKPGHGYVCAGNQKRGKIARVSLSDSIATMSTIDIEFDCRPVSMVILKDEMAFLSLLSGYIVALSLVEKKEEILWELKLNDVALKLLYHEERLYAALANGTLTVLENVFVKRPTCLDLYHIPIAAAPITDAIMDEECLYLAVACKVVILNRDSLSTISNMYVASSACGSHVPMFEKIRAFADSPYGIWLITAHSSLIQLWLESECQMLFDITYDHSQSSRRPSFDEYDQLEPVEVYSIMFHQNELWIGTVDGYLMLYTVSQVEDSWERKGSLNKKSSRLYERYPPGKRLSPVQNNVHEMPFMRQTMYYIPTDKERLLEEIASAKEYPESERQTRKISVIIDPSTKQYKVNVEDVRQISAESHSETSSNMNSLSPKSATSSSMSPGLDSSIINDKPRRKGKLCKGYSIDSAVSLRSVDNTKYQTACEVIPETSSDTNMKSTEDSLSDCRKRKPLRQRRNPNAEYLSCWTGEGSMEYDDTFDLYSEVDGENLDVLKNEIGLLEESLARNSPSINKSIQIPVRKMSSKIFGKYRSLTIDENRSDTDNASQSSDSVSQRSVSSADSTARNRVLQRLLSERLEKQKLKLRRRDLDIQTNAAMLVALTESQEIDPNLTLTTSINPTEPSTSSLPDTAAKLNATKAKILSRKCSAIYQDNEHEEPLAEKPVRYSIKMQLMMKLKVSDKPLKCITLTDFNGEPMVITGAGNYGDEEAILRWRRDKVSGLWINDPLADAQMSGRRRTTMTANGRLTKK</sequence>
<dbReference type="InterPro" id="IPR056602">
    <property type="entry name" value="Beta-prop_LRRK2"/>
</dbReference>
<evidence type="ECO:0000259" key="4">
    <source>
        <dbReference type="PROSITE" id="PS50086"/>
    </source>
</evidence>
<feature type="compositionally biased region" description="Low complexity" evidence="2">
    <location>
        <begin position="1379"/>
        <end position="1391"/>
    </location>
</feature>
<dbReference type="Gene3D" id="2.30.29.30">
    <property type="entry name" value="Pleckstrin-homology domain (PH domain)/Phosphotyrosine-binding domain (PTB)"/>
    <property type="match status" value="1"/>
</dbReference>
<feature type="compositionally biased region" description="Polar residues" evidence="2">
    <location>
        <begin position="1367"/>
        <end position="1378"/>
    </location>
</feature>
<dbReference type="EMBL" id="CAJFDH010000006">
    <property type="protein sequence ID" value="CAD5227498.1"/>
    <property type="molecule type" value="Genomic_DNA"/>
</dbReference>
<feature type="region of interest" description="Disordered" evidence="2">
    <location>
        <begin position="1367"/>
        <end position="1403"/>
    </location>
</feature>
<dbReference type="InterPro" id="IPR050302">
    <property type="entry name" value="Rab_GAP_TBC_domain"/>
</dbReference>
<comment type="caution">
    <text evidence="5">The sequence shown here is derived from an EMBL/GenBank/DDBJ whole genome shotgun (WGS) entry which is preliminary data.</text>
</comment>
<name>A0A811LDK0_9BILA</name>
<feature type="region of interest" description="Disordered" evidence="2">
    <location>
        <begin position="1546"/>
        <end position="1572"/>
    </location>
</feature>
<feature type="coiled-coil region" evidence="1">
    <location>
        <begin position="527"/>
        <end position="568"/>
    </location>
</feature>
<dbReference type="FunFam" id="1.10.8.270:FF:000026">
    <property type="entry name" value="TBC (Tre-2/Bub2/Cdc16) domain family"/>
    <property type="match status" value="1"/>
</dbReference>
<evidence type="ECO:0000313" key="6">
    <source>
        <dbReference type="Proteomes" id="UP000614601"/>
    </source>
</evidence>
<evidence type="ECO:0000259" key="3">
    <source>
        <dbReference type="PROSITE" id="PS50003"/>
    </source>
</evidence>
<feature type="domain" description="Rab-GAP TBC" evidence="4">
    <location>
        <begin position="697"/>
        <end position="896"/>
    </location>
</feature>
<dbReference type="InterPro" id="IPR001849">
    <property type="entry name" value="PH_domain"/>
</dbReference>
<evidence type="ECO:0000256" key="1">
    <source>
        <dbReference type="SAM" id="Coils"/>
    </source>
</evidence>
<feature type="compositionally biased region" description="Low complexity" evidence="2">
    <location>
        <begin position="1553"/>
        <end position="1570"/>
    </location>
</feature>